<proteinExistence type="predicted"/>
<dbReference type="PANTHER" id="PTHR11773:SF1">
    <property type="entry name" value="GLYCINE DEHYDROGENASE (DECARBOXYLATING), MITOCHONDRIAL"/>
    <property type="match status" value="1"/>
</dbReference>
<feature type="region of interest" description="Disordered" evidence="6">
    <location>
        <begin position="475"/>
        <end position="499"/>
    </location>
</feature>
<dbReference type="InterPro" id="IPR015421">
    <property type="entry name" value="PyrdxlP-dep_Trfase_major"/>
</dbReference>
<dbReference type="Gene3D" id="3.90.1150.10">
    <property type="entry name" value="Aspartate Aminotransferase, domain 1"/>
    <property type="match status" value="1"/>
</dbReference>
<sequence length="545" mass="59648">MITFPQRDGHARDFHQARWNEQLIFDLGSPGERGVVPPASEPAAAAAGEPVRRSLRNRRNAAPRLPQISQPQVLRHYLRLSQETLGADLNIDIGQGTCTMKYSPKVNDTFVRSPEVSAVHPLQPVDTLQGLLELIHRLERMIAEISGLHSVTLQPGAGSAAIYANVSMVRKYHAVRGESHRDEVITTGFSHPSNAATAKTAGYKIITLQGGPDGYPTVEALRAAVSNRTAALMITNPEDIGVFNPHIAEFVRIVHEAGGLCVYDQANANGILGITRAAEVGFDICHFNLHKTFSTPHACGGPAAGACAVTEELAPYLPSPVIVRADDGRFDLDHDRPLSIGKVRPFYGVTANLVRAYAWISSLGAEGLRQVAETAVLNNNYLLKKITEIDGVTAPYAEGHHRIEQVRYSLADLHEETGVSSGDFGVRLGDFGLHYWTSHHPYSVPEPATIEPTESYSRAELDEYVAAMRTVAEEARTDPEKVLSAPHRGPIHRSGQDAMDDPETWAVTYRAYRHKYLGEQPPEVPRWIPPAGLPAKQRPPRAAHR</sequence>
<keyword evidence="10" id="KW-1185">Reference proteome</keyword>
<keyword evidence="4" id="KW-0560">Oxidoreductase</keyword>
<dbReference type="GO" id="GO:0016594">
    <property type="term" value="F:glycine binding"/>
    <property type="evidence" value="ECO:0007669"/>
    <property type="project" value="TreeGrafter"/>
</dbReference>
<dbReference type="InterPro" id="IPR015424">
    <property type="entry name" value="PyrdxlP-dep_Trfase"/>
</dbReference>
<dbReference type="InterPro" id="IPR000192">
    <property type="entry name" value="Aminotrans_V_dom"/>
</dbReference>
<dbReference type="InterPro" id="IPR020581">
    <property type="entry name" value="GDC_P"/>
</dbReference>
<evidence type="ECO:0000313" key="9">
    <source>
        <dbReference type="EMBL" id="GGJ66854.1"/>
    </source>
</evidence>
<protein>
    <recommendedName>
        <fullName evidence="2">glycine dehydrogenase (aminomethyl-transferring)</fullName>
        <ecNumber evidence="2">1.4.4.2</ecNumber>
    </recommendedName>
</protein>
<dbReference type="RefSeq" id="WP_189317254.1">
    <property type="nucleotide sequence ID" value="NZ_BMQA01000094.1"/>
</dbReference>
<evidence type="ECO:0000256" key="4">
    <source>
        <dbReference type="ARBA" id="ARBA00023002"/>
    </source>
</evidence>
<feature type="compositionally biased region" description="Pro residues" evidence="6">
    <location>
        <begin position="522"/>
        <end position="532"/>
    </location>
</feature>
<evidence type="ECO:0000256" key="5">
    <source>
        <dbReference type="ARBA" id="ARBA00049026"/>
    </source>
</evidence>
<dbReference type="NCBIfam" id="NF003346">
    <property type="entry name" value="PRK04366.1"/>
    <property type="match status" value="1"/>
</dbReference>
<name>A0A917P8N1_9ACTN</name>
<dbReference type="InterPro" id="IPR049316">
    <property type="entry name" value="GDC-P_C"/>
</dbReference>
<evidence type="ECO:0000256" key="2">
    <source>
        <dbReference type="ARBA" id="ARBA00012134"/>
    </source>
</evidence>
<dbReference type="GO" id="GO:0005829">
    <property type="term" value="C:cytosol"/>
    <property type="evidence" value="ECO:0007669"/>
    <property type="project" value="TreeGrafter"/>
</dbReference>
<evidence type="ECO:0000256" key="3">
    <source>
        <dbReference type="ARBA" id="ARBA00022898"/>
    </source>
</evidence>
<dbReference type="Pfam" id="PF00266">
    <property type="entry name" value="Aminotran_5"/>
    <property type="match status" value="1"/>
</dbReference>
<dbReference type="AlphaFoldDB" id="A0A917P8N1"/>
<dbReference type="Gene3D" id="3.40.640.10">
    <property type="entry name" value="Type I PLP-dependent aspartate aminotransferase-like (Major domain)"/>
    <property type="match status" value="1"/>
</dbReference>
<dbReference type="InterPro" id="IPR015422">
    <property type="entry name" value="PyrdxlP-dep_Trfase_small"/>
</dbReference>
<dbReference type="GO" id="GO:0030170">
    <property type="term" value="F:pyridoxal phosphate binding"/>
    <property type="evidence" value="ECO:0007669"/>
    <property type="project" value="TreeGrafter"/>
</dbReference>
<evidence type="ECO:0000256" key="6">
    <source>
        <dbReference type="SAM" id="MobiDB-lite"/>
    </source>
</evidence>
<evidence type="ECO:0000256" key="1">
    <source>
        <dbReference type="ARBA" id="ARBA00003788"/>
    </source>
</evidence>
<feature type="domain" description="Aminotransferase class V" evidence="7">
    <location>
        <begin position="179"/>
        <end position="293"/>
    </location>
</feature>
<dbReference type="Pfam" id="PF21478">
    <property type="entry name" value="GcvP2_C"/>
    <property type="match status" value="1"/>
</dbReference>
<gene>
    <name evidence="9" type="ORF">GCM10010121_091890</name>
</gene>
<dbReference type="Gene3D" id="6.20.440.10">
    <property type="match status" value="1"/>
</dbReference>
<feature type="domain" description="Glycine dehydrogenase C-terminal" evidence="8">
    <location>
        <begin position="372"/>
        <end position="476"/>
    </location>
</feature>
<reference evidence="9" key="1">
    <citation type="journal article" date="2014" name="Int. J. Syst. Evol. Microbiol.">
        <title>Complete genome sequence of Corynebacterium casei LMG S-19264T (=DSM 44701T), isolated from a smear-ripened cheese.</title>
        <authorList>
            <consortium name="US DOE Joint Genome Institute (JGI-PGF)"/>
            <person name="Walter F."/>
            <person name="Albersmeier A."/>
            <person name="Kalinowski J."/>
            <person name="Ruckert C."/>
        </authorList>
    </citation>
    <scope>NUCLEOTIDE SEQUENCE</scope>
    <source>
        <strain evidence="9">JCM 3086</strain>
    </source>
</reference>
<dbReference type="SUPFAM" id="SSF53383">
    <property type="entry name" value="PLP-dependent transferases"/>
    <property type="match status" value="1"/>
</dbReference>
<dbReference type="EMBL" id="BMQA01000094">
    <property type="protein sequence ID" value="GGJ66854.1"/>
    <property type="molecule type" value="Genomic_DNA"/>
</dbReference>
<evidence type="ECO:0000313" key="10">
    <source>
        <dbReference type="Proteomes" id="UP000657574"/>
    </source>
</evidence>
<comment type="function">
    <text evidence="1">The glycine cleavage system catalyzes the degradation of glycine. The P protein binds the alpha-amino group of glycine through its pyridoxal phosphate cofactor; CO(2) is released and the remaining methylamine moiety is then transferred to the lipoamide cofactor of the H protein.</text>
</comment>
<comment type="catalytic activity">
    <reaction evidence="5">
        <text>N(6)-[(R)-lipoyl]-L-lysyl-[glycine-cleavage complex H protein] + glycine + H(+) = N(6)-[(R)-S(8)-aminomethyldihydrolipoyl]-L-lysyl-[glycine-cleavage complex H protein] + CO2</text>
        <dbReference type="Rhea" id="RHEA:24304"/>
        <dbReference type="Rhea" id="RHEA-COMP:10494"/>
        <dbReference type="Rhea" id="RHEA-COMP:10495"/>
        <dbReference type="ChEBI" id="CHEBI:15378"/>
        <dbReference type="ChEBI" id="CHEBI:16526"/>
        <dbReference type="ChEBI" id="CHEBI:57305"/>
        <dbReference type="ChEBI" id="CHEBI:83099"/>
        <dbReference type="ChEBI" id="CHEBI:83143"/>
        <dbReference type="EC" id="1.4.4.2"/>
    </reaction>
</comment>
<dbReference type="GO" id="GO:0005960">
    <property type="term" value="C:glycine cleavage complex"/>
    <property type="evidence" value="ECO:0007669"/>
    <property type="project" value="TreeGrafter"/>
</dbReference>
<dbReference type="EC" id="1.4.4.2" evidence="2"/>
<accession>A0A917P8N1</accession>
<reference evidence="9" key="2">
    <citation type="submission" date="2020-09" db="EMBL/GenBank/DDBJ databases">
        <authorList>
            <person name="Sun Q."/>
            <person name="Ohkuma M."/>
        </authorList>
    </citation>
    <scope>NUCLEOTIDE SEQUENCE</scope>
    <source>
        <strain evidence="9">JCM 3086</strain>
    </source>
</reference>
<dbReference type="PANTHER" id="PTHR11773">
    <property type="entry name" value="GLYCINE DEHYDROGENASE, DECARBOXYLATING"/>
    <property type="match status" value="1"/>
</dbReference>
<dbReference type="GO" id="GO:0004375">
    <property type="term" value="F:glycine dehydrogenase (decarboxylating) activity"/>
    <property type="evidence" value="ECO:0007669"/>
    <property type="project" value="UniProtKB-EC"/>
</dbReference>
<feature type="compositionally biased region" description="Low complexity" evidence="6">
    <location>
        <begin position="34"/>
        <end position="49"/>
    </location>
</feature>
<comment type="caution">
    <text evidence="9">The sequence shown here is derived from an EMBL/GenBank/DDBJ whole genome shotgun (WGS) entry which is preliminary data.</text>
</comment>
<feature type="region of interest" description="Disordered" evidence="6">
    <location>
        <begin position="32"/>
        <end position="52"/>
    </location>
</feature>
<evidence type="ECO:0000259" key="7">
    <source>
        <dbReference type="Pfam" id="PF00266"/>
    </source>
</evidence>
<dbReference type="Proteomes" id="UP000657574">
    <property type="component" value="Unassembled WGS sequence"/>
</dbReference>
<evidence type="ECO:0000259" key="8">
    <source>
        <dbReference type="Pfam" id="PF21478"/>
    </source>
</evidence>
<keyword evidence="3" id="KW-0663">Pyridoxal phosphate</keyword>
<organism evidence="9 10">
    <name type="scientific">Streptomyces brasiliensis</name>
    <dbReference type="NCBI Taxonomy" id="1954"/>
    <lineage>
        <taxon>Bacteria</taxon>
        <taxon>Bacillati</taxon>
        <taxon>Actinomycetota</taxon>
        <taxon>Actinomycetes</taxon>
        <taxon>Kitasatosporales</taxon>
        <taxon>Streptomycetaceae</taxon>
        <taxon>Streptomyces</taxon>
    </lineage>
</organism>
<dbReference type="GO" id="GO:0019464">
    <property type="term" value="P:glycine decarboxylation via glycine cleavage system"/>
    <property type="evidence" value="ECO:0007669"/>
    <property type="project" value="TreeGrafter"/>
</dbReference>
<feature type="region of interest" description="Disordered" evidence="6">
    <location>
        <begin position="520"/>
        <end position="545"/>
    </location>
</feature>